<evidence type="ECO:0000313" key="2">
    <source>
        <dbReference type="Proteomes" id="UP000318053"/>
    </source>
</evidence>
<gene>
    <name evidence="1" type="ORF">CA85_14500</name>
</gene>
<sequence>MRTELDETLKHLRAQLASLDSLDPEQCEQLQVTVNEIEESLDQHDVSSQSLADRLSEATAEFQESHPSLTNNVGRIAHMLAQMGI</sequence>
<name>A0A5C5YDI1_9BACT</name>
<accession>A0A5C5YDI1</accession>
<dbReference type="AlphaFoldDB" id="A0A5C5YDI1"/>
<dbReference type="Pfam" id="PF14357">
    <property type="entry name" value="DUF4404"/>
    <property type="match status" value="1"/>
</dbReference>
<evidence type="ECO:0000313" key="1">
    <source>
        <dbReference type="EMBL" id="TWT72989.1"/>
    </source>
</evidence>
<dbReference type="OrthoDB" id="281328at2"/>
<dbReference type="EMBL" id="SJPK01000003">
    <property type="protein sequence ID" value="TWT72989.1"/>
    <property type="molecule type" value="Genomic_DNA"/>
</dbReference>
<proteinExistence type="predicted"/>
<keyword evidence="2" id="KW-1185">Reference proteome</keyword>
<dbReference type="RefSeq" id="WP_146390585.1">
    <property type="nucleotide sequence ID" value="NZ_SJPK01000003.1"/>
</dbReference>
<protein>
    <recommendedName>
        <fullName evidence="3">Chromosome partition protein Smc</fullName>
    </recommendedName>
</protein>
<dbReference type="InterPro" id="IPR025516">
    <property type="entry name" value="DUF4404"/>
</dbReference>
<evidence type="ECO:0008006" key="3">
    <source>
        <dbReference type="Google" id="ProtNLM"/>
    </source>
</evidence>
<dbReference type="Proteomes" id="UP000318053">
    <property type="component" value="Unassembled WGS sequence"/>
</dbReference>
<reference evidence="1 2" key="1">
    <citation type="submission" date="2019-02" db="EMBL/GenBank/DDBJ databases">
        <title>Deep-cultivation of Planctomycetes and their phenomic and genomic characterization uncovers novel biology.</title>
        <authorList>
            <person name="Wiegand S."/>
            <person name="Jogler M."/>
            <person name="Boedeker C."/>
            <person name="Pinto D."/>
            <person name="Vollmers J."/>
            <person name="Rivas-Marin E."/>
            <person name="Kohn T."/>
            <person name="Peeters S.H."/>
            <person name="Heuer A."/>
            <person name="Rast P."/>
            <person name="Oberbeckmann S."/>
            <person name="Bunk B."/>
            <person name="Jeske O."/>
            <person name="Meyerdierks A."/>
            <person name="Storesund J.E."/>
            <person name="Kallscheuer N."/>
            <person name="Luecker S."/>
            <person name="Lage O.M."/>
            <person name="Pohl T."/>
            <person name="Merkel B.J."/>
            <person name="Hornburger P."/>
            <person name="Mueller R.-W."/>
            <person name="Bruemmer F."/>
            <person name="Labrenz M."/>
            <person name="Spormann A.M."/>
            <person name="Op Den Camp H."/>
            <person name="Overmann J."/>
            <person name="Amann R."/>
            <person name="Jetten M.S.M."/>
            <person name="Mascher T."/>
            <person name="Medema M.H."/>
            <person name="Devos D.P."/>
            <person name="Kaster A.-K."/>
            <person name="Ovreas L."/>
            <person name="Rohde M."/>
            <person name="Galperin M.Y."/>
            <person name="Jogler C."/>
        </authorList>
    </citation>
    <scope>NUCLEOTIDE SEQUENCE [LARGE SCALE GENOMIC DNA]</scope>
    <source>
        <strain evidence="1 2">CA85</strain>
    </source>
</reference>
<organism evidence="1 2">
    <name type="scientific">Allorhodopirellula solitaria</name>
    <dbReference type="NCBI Taxonomy" id="2527987"/>
    <lineage>
        <taxon>Bacteria</taxon>
        <taxon>Pseudomonadati</taxon>
        <taxon>Planctomycetota</taxon>
        <taxon>Planctomycetia</taxon>
        <taxon>Pirellulales</taxon>
        <taxon>Pirellulaceae</taxon>
        <taxon>Allorhodopirellula</taxon>
    </lineage>
</organism>
<comment type="caution">
    <text evidence="1">The sequence shown here is derived from an EMBL/GenBank/DDBJ whole genome shotgun (WGS) entry which is preliminary data.</text>
</comment>